<sequence>MSRRLVALITLLTALLIAPTPAQADTVAPDHDHAQACALPGVPGEPGGTDRKNWWGDGGHETRWERYVPPVGQVRAIMLFVDFPDAVASANAAPYDDTGYYYDYLRPGAEWLERSSYGRLDFEVTPTRQWVRMPQASTTYGFARTMTLSTQTEYVRDAVEAADHLVDYSQYDVVLVVPPRNASAISFSPGYVSGPGDEIIADGTWVRHGVTFGQDMRSWGSKLLSHEAGHIFGLADLYVEPGDQHRAVRGWDLMGNIGGHAPDFFAWHKWKMGWLDDDQIDCVTGPGVSQHRLTAVERFPYGTKAVVIRTSETTAYVVESRRRFEHDVQACSTGALVYSVDSQKRSAQAPIWVVDASPGAGGSTRQCTDLDHATLSLDGVTSLTLPEGITVEIVRQSGLSDTVTVTWPGD</sequence>
<keyword evidence="3" id="KW-1185">Reference proteome</keyword>
<organism evidence="2 3">
    <name type="scientific">Jiangella mangrovi</name>
    <dbReference type="NCBI Taxonomy" id="1524084"/>
    <lineage>
        <taxon>Bacteria</taxon>
        <taxon>Bacillati</taxon>
        <taxon>Actinomycetota</taxon>
        <taxon>Actinomycetes</taxon>
        <taxon>Jiangellales</taxon>
        <taxon>Jiangellaceae</taxon>
        <taxon>Jiangella</taxon>
    </lineage>
</organism>
<name>A0A7W9LMG1_9ACTN</name>
<keyword evidence="1" id="KW-0732">Signal</keyword>
<proteinExistence type="predicted"/>
<dbReference type="GO" id="GO:0006508">
    <property type="term" value="P:proteolysis"/>
    <property type="evidence" value="ECO:0007669"/>
    <property type="project" value="UniProtKB-KW"/>
</dbReference>
<dbReference type="EMBL" id="JACHMM010000001">
    <property type="protein sequence ID" value="MBB5789164.1"/>
    <property type="molecule type" value="Genomic_DNA"/>
</dbReference>
<keyword evidence="2" id="KW-0378">Hydrolase</keyword>
<evidence type="ECO:0000256" key="1">
    <source>
        <dbReference type="SAM" id="SignalP"/>
    </source>
</evidence>
<gene>
    <name evidence="2" type="ORF">HD601_003739</name>
</gene>
<feature type="chain" id="PRO_5031519112" evidence="1">
    <location>
        <begin position="25"/>
        <end position="410"/>
    </location>
</feature>
<dbReference type="AlphaFoldDB" id="A0A7W9LMG1"/>
<comment type="caution">
    <text evidence="2">The sequence shown here is derived from an EMBL/GenBank/DDBJ whole genome shotgun (WGS) entry which is preliminary data.</text>
</comment>
<evidence type="ECO:0000313" key="2">
    <source>
        <dbReference type="EMBL" id="MBB5789164.1"/>
    </source>
</evidence>
<evidence type="ECO:0000313" key="3">
    <source>
        <dbReference type="Proteomes" id="UP000542813"/>
    </source>
</evidence>
<dbReference type="Proteomes" id="UP000542813">
    <property type="component" value="Unassembled WGS sequence"/>
</dbReference>
<dbReference type="GO" id="GO:0008237">
    <property type="term" value="F:metallopeptidase activity"/>
    <property type="evidence" value="ECO:0007669"/>
    <property type="project" value="UniProtKB-KW"/>
</dbReference>
<feature type="signal peptide" evidence="1">
    <location>
        <begin position="1"/>
        <end position="24"/>
    </location>
</feature>
<reference evidence="2 3" key="1">
    <citation type="submission" date="2020-08" db="EMBL/GenBank/DDBJ databases">
        <title>Sequencing the genomes of 1000 actinobacteria strains.</title>
        <authorList>
            <person name="Klenk H.-P."/>
        </authorList>
    </citation>
    <scope>NUCLEOTIDE SEQUENCE [LARGE SCALE GENOMIC DNA]</scope>
    <source>
        <strain evidence="2 3">DSM 102122</strain>
    </source>
</reference>
<dbReference type="PANTHER" id="PTHR41775">
    <property type="entry name" value="SECRETED PROTEIN-RELATED"/>
    <property type="match status" value="1"/>
</dbReference>
<keyword evidence="2" id="KW-0645">Protease</keyword>
<keyword evidence="2" id="KW-0482">Metalloprotease</keyword>
<accession>A0A7W9LMG1</accession>
<protein>
    <submittedName>
        <fullName evidence="2">M6 family metalloprotease-like protein</fullName>
    </submittedName>
</protein>
<dbReference type="PANTHER" id="PTHR41775:SF1">
    <property type="entry name" value="PEPTIDASE M6-LIKE DOMAIN-CONTAINING PROTEIN"/>
    <property type="match status" value="1"/>
</dbReference>
<dbReference type="RefSeq" id="WP_184824349.1">
    <property type="nucleotide sequence ID" value="NZ_JACHMM010000001.1"/>
</dbReference>